<dbReference type="SUPFAM" id="SSF53850">
    <property type="entry name" value="Periplasmic binding protein-like II"/>
    <property type="match status" value="1"/>
</dbReference>
<keyword evidence="3" id="KW-0813">Transport</keyword>
<dbReference type="InterPro" id="IPR006059">
    <property type="entry name" value="SBP"/>
</dbReference>
<evidence type="ECO:0000313" key="7">
    <source>
        <dbReference type="EMBL" id="OAN46269.1"/>
    </source>
</evidence>
<organism evidence="7 8">
    <name type="scientific">Chloroflexus islandicus</name>
    <dbReference type="NCBI Taxonomy" id="1707952"/>
    <lineage>
        <taxon>Bacteria</taxon>
        <taxon>Bacillati</taxon>
        <taxon>Chloroflexota</taxon>
        <taxon>Chloroflexia</taxon>
        <taxon>Chloroflexales</taxon>
        <taxon>Chloroflexineae</taxon>
        <taxon>Chloroflexaceae</taxon>
        <taxon>Chloroflexus</taxon>
    </lineage>
</organism>
<evidence type="ECO:0000256" key="4">
    <source>
        <dbReference type="ARBA" id="ARBA00022729"/>
    </source>
</evidence>
<evidence type="ECO:0000313" key="8">
    <source>
        <dbReference type="Proteomes" id="UP000078287"/>
    </source>
</evidence>
<dbReference type="OrthoDB" id="9782846at2"/>
<dbReference type="PANTHER" id="PTHR43649">
    <property type="entry name" value="ARABINOSE-BINDING PROTEIN-RELATED"/>
    <property type="match status" value="1"/>
</dbReference>
<gene>
    <name evidence="7" type="ORF">A6A03_12890</name>
</gene>
<accession>A0A178MBY3</accession>
<feature type="signal peptide" evidence="6">
    <location>
        <begin position="1"/>
        <end position="21"/>
    </location>
</feature>
<dbReference type="EMBL" id="LWQS01000046">
    <property type="protein sequence ID" value="OAN46269.1"/>
    <property type="molecule type" value="Genomic_DNA"/>
</dbReference>
<dbReference type="STRING" id="1707952.A6A03_12890"/>
<dbReference type="RefSeq" id="WP_066786055.1">
    <property type="nucleotide sequence ID" value="NZ_LWQS01000046.1"/>
</dbReference>
<dbReference type="Proteomes" id="UP000078287">
    <property type="component" value="Unassembled WGS sequence"/>
</dbReference>
<name>A0A178MBY3_9CHLR</name>
<dbReference type="Gene3D" id="3.40.190.10">
    <property type="entry name" value="Periplasmic binding protein-like II"/>
    <property type="match status" value="1"/>
</dbReference>
<feature type="region of interest" description="Disordered" evidence="5">
    <location>
        <begin position="27"/>
        <end position="59"/>
    </location>
</feature>
<keyword evidence="4 6" id="KW-0732">Signal</keyword>
<evidence type="ECO:0000256" key="2">
    <source>
        <dbReference type="ARBA" id="ARBA00008520"/>
    </source>
</evidence>
<dbReference type="InterPro" id="IPR050490">
    <property type="entry name" value="Bact_solute-bd_prot1"/>
</dbReference>
<evidence type="ECO:0000256" key="5">
    <source>
        <dbReference type="SAM" id="MobiDB-lite"/>
    </source>
</evidence>
<evidence type="ECO:0000256" key="3">
    <source>
        <dbReference type="ARBA" id="ARBA00022448"/>
    </source>
</evidence>
<evidence type="ECO:0000256" key="6">
    <source>
        <dbReference type="SAM" id="SignalP"/>
    </source>
</evidence>
<keyword evidence="8" id="KW-1185">Reference proteome</keyword>
<protein>
    <submittedName>
        <fullName evidence="7">Sugar ABC transporter substrate-binding protein</fullName>
    </submittedName>
</protein>
<comment type="similarity">
    <text evidence="2">Belongs to the bacterial solute-binding protein 1 family.</text>
</comment>
<dbReference type="Pfam" id="PF01547">
    <property type="entry name" value="SBP_bac_1"/>
    <property type="match status" value="1"/>
</dbReference>
<dbReference type="GO" id="GO:0030313">
    <property type="term" value="C:cell envelope"/>
    <property type="evidence" value="ECO:0007669"/>
    <property type="project" value="UniProtKB-SubCell"/>
</dbReference>
<feature type="compositionally biased region" description="Low complexity" evidence="5">
    <location>
        <begin position="28"/>
        <end position="59"/>
    </location>
</feature>
<sequence>MKSLKPLLVSLMLIVAALVNAACGSGGATPPAQPTSAPAASEPTAAVAPTSAPAPTAAQTSNRVKVRWFVGLGAGTDEGAIPGQNAFVERFNASQDKIELVLEIVDNNVAFDTLATQIAAGNAPCLVGPVGIRGRDSFKGAWLDLQPLIDKYNYDLSDFDPNLVKFYQVKEEGQLGIPFAIFPSFIIYNKDLFDEAGLPYPPATHGAPWVDENGVEREWNIETLTELAKKLTVDVNGNDATSPDFDPTKIVQFGWMNQWTDPRGIGTFFGPGSLVDENGNAQIPDNWKAAWKWTYDGWWKDWFIPNGPYGGADFLQGPGGPFSSGNLAMIHIHMWYVAPWALGNVGFDWNLAATPSYNGTITAKMHADTFGILKGCPYPDAAFEVLSYMLSAEHVNELLTIYGGMPARLSLQDNYFAQYNQTSFPNKTDINWDVVVEAMAYADNPNHESWMPSFQETTDRYNEFWNYLANTPDADFEAEVAKLKADLQKIFDAAKR</sequence>
<comment type="subcellular location">
    <subcellularLocation>
        <location evidence="1">Cell envelope</location>
    </subcellularLocation>
</comment>
<evidence type="ECO:0000256" key="1">
    <source>
        <dbReference type="ARBA" id="ARBA00004196"/>
    </source>
</evidence>
<reference evidence="7 8" key="1">
    <citation type="submission" date="2016-04" db="EMBL/GenBank/DDBJ databases">
        <title>Chloroflexus islandicus sp. nov., a thermophilic filamentous anoxygenic phototrophic bacterium from geyser Strokkur (Iceland).</title>
        <authorList>
            <person name="Gaisin V.A."/>
            <person name="Kalashnikov A.M."/>
            <person name="Sukhacheva M.V."/>
            <person name="Grouzdev D.S."/>
            <person name="Ivanov T.M."/>
            <person name="Kuznetsov B."/>
            <person name="Gorlenko V.M."/>
        </authorList>
    </citation>
    <scope>NUCLEOTIDE SEQUENCE [LARGE SCALE GENOMIC DNA]</scope>
    <source>
        <strain evidence="8">isl-2</strain>
    </source>
</reference>
<comment type="caution">
    <text evidence="7">The sequence shown here is derived from an EMBL/GenBank/DDBJ whole genome shotgun (WGS) entry which is preliminary data.</text>
</comment>
<proteinExistence type="inferred from homology"/>
<dbReference type="PANTHER" id="PTHR43649:SF31">
    <property type="entry name" value="SN-GLYCEROL-3-PHOSPHATE-BINDING PERIPLASMIC PROTEIN UGPB"/>
    <property type="match status" value="1"/>
</dbReference>
<dbReference type="AlphaFoldDB" id="A0A178MBY3"/>
<feature type="chain" id="PRO_5008091829" evidence="6">
    <location>
        <begin position="22"/>
        <end position="496"/>
    </location>
</feature>